<dbReference type="InterPro" id="IPR016047">
    <property type="entry name" value="M23ase_b-sheet_dom"/>
</dbReference>
<evidence type="ECO:0000256" key="1">
    <source>
        <dbReference type="SAM" id="SignalP"/>
    </source>
</evidence>
<dbReference type="Proteomes" id="UP000514509">
    <property type="component" value="Chromosome"/>
</dbReference>
<dbReference type="KEGG" id="add:HUW48_17600"/>
<dbReference type="AlphaFoldDB" id="A0A7L7LBF3"/>
<dbReference type="SUPFAM" id="SSF51261">
    <property type="entry name" value="Duplicated hybrid motif"/>
    <property type="match status" value="1"/>
</dbReference>
<dbReference type="EMBL" id="CP055153">
    <property type="protein sequence ID" value="QMU29729.1"/>
    <property type="molecule type" value="Genomic_DNA"/>
</dbReference>
<dbReference type="RefSeq" id="WP_182412189.1">
    <property type="nucleotide sequence ID" value="NZ_CP055153.1"/>
</dbReference>
<reference evidence="3 4" key="1">
    <citation type="submission" date="2020-06" db="EMBL/GenBank/DDBJ databases">
        <authorList>
            <person name="Hwang Y.J."/>
        </authorList>
    </citation>
    <scope>NUCLEOTIDE SEQUENCE [LARGE SCALE GENOMIC DNA]</scope>
    <source>
        <strain evidence="3 4">KUDC8001</strain>
    </source>
</reference>
<organism evidence="3 4">
    <name type="scientific">Adhaeribacter radiodurans</name>
    <dbReference type="NCBI Taxonomy" id="2745197"/>
    <lineage>
        <taxon>Bacteria</taxon>
        <taxon>Pseudomonadati</taxon>
        <taxon>Bacteroidota</taxon>
        <taxon>Cytophagia</taxon>
        <taxon>Cytophagales</taxon>
        <taxon>Hymenobacteraceae</taxon>
        <taxon>Adhaeribacter</taxon>
    </lineage>
</organism>
<dbReference type="CDD" id="cd12797">
    <property type="entry name" value="M23_peptidase"/>
    <property type="match status" value="1"/>
</dbReference>
<accession>A0A7L7LBF3</accession>
<evidence type="ECO:0000259" key="2">
    <source>
        <dbReference type="Pfam" id="PF01551"/>
    </source>
</evidence>
<evidence type="ECO:0000313" key="3">
    <source>
        <dbReference type="EMBL" id="QMU29729.1"/>
    </source>
</evidence>
<feature type="signal peptide" evidence="1">
    <location>
        <begin position="1"/>
        <end position="22"/>
    </location>
</feature>
<protein>
    <submittedName>
        <fullName evidence="3">M23 family metallopeptidase</fullName>
    </submittedName>
</protein>
<dbReference type="InterPro" id="IPR011055">
    <property type="entry name" value="Dup_hybrid_motif"/>
</dbReference>
<dbReference type="PANTHER" id="PTHR21666:SF285">
    <property type="entry name" value="M23 FAMILY METALLOPEPTIDASE"/>
    <property type="match status" value="1"/>
</dbReference>
<keyword evidence="4" id="KW-1185">Reference proteome</keyword>
<keyword evidence="1" id="KW-0732">Signal</keyword>
<dbReference type="Gene3D" id="2.70.70.10">
    <property type="entry name" value="Glucose Permease (Domain IIA)"/>
    <property type="match status" value="1"/>
</dbReference>
<sequence>MRLSKFFVLVAFFSVLFPGVNAQNPEEADSYFLFPIHPGRQNYLSGSMGEIRPNHFHGGIDIKTDGVTGLPVYAAADGYISKIEVSSYGYGYMLYLAHPNGLTTTYAHLESFAPAIEQYVLEMQYAKQSFDVKLTPGKDQFVFKRGDIIAKSGNTGGSMGPHLHFEVRDAKNNLLNPLKYGFKEIQDNVAPEVIAIAFKTLSIDARLNHLFGRLEFPAIKNAPNSYILKDTIRANGVLGLEFNAFDRYTGAWNKNGVQEVNVFVGGKPHYTHLLDNIPFDYQRMVSWHVNYENLKMTGKNFQKCYIDDGNTLPLYNTGAHKGKFKINPGATYPVTMQFKDSYNNTTTLQFIIQGTLPAATHTFANSVKKQQINYEVVEDVLKIAAVDTGSIPKNINLFIRNKRYDLVPSYTVQSNSVYLYDLRGGLPDSLVFNGKTKKFFFRQTIPAGTDYSYADNHVTLQFYPNTIFDTLFLWSGYEAGVWSINDINTPLFQPLKVTFKPEEPILDKTTAGAVWLGRGNSRAFINGVWKDDQFTFTTRNLGKYKIMNDLKPPTVKLLSKSPTLVRFKVGDDLSGLASYRAELNGQFLLLKYEHKAAMLYSERLNKKVPLSGELKLWVKDAVGRETVYTTRI</sequence>
<proteinExistence type="predicted"/>
<reference evidence="3 4" key="2">
    <citation type="submission" date="2020-08" db="EMBL/GenBank/DDBJ databases">
        <title>Adhaeribacter dokdonensis sp. nov., isolated from the rhizosphere of Elymus tsukushiensis, a plant native to the Dokdo Islands, Republic of Korea.</title>
        <authorList>
            <person name="Ghim S.Y."/>
        </authorList>
    </citation>
    <scope>NUCLEOTIDE SEQUENCE [LARGE SCALE GENOMIC DNA]</scope>
    <source>
        <strain evidence="3 4">KUDC8001</strain>
    </source>
</reference>
<evidence type="ECO:0000313" key="4">
    <source>
        <dbReference type="Proteomes" id="UP000514509"/>
    </source>
</evidence>
<feature type="domain" description="M23ase beta-sheet core" evidence="2">
    <location>
        <begin position="56"/>
        <end position="120"/>
    </location>
</feature>
<dbReference type="Pfam" id="PF01551">
    <property type="entry name" value="Peptidase_M23"/>
    <property type="match status" value="1"/>
</dbReference>
<name>A0A7L7LBF3_9BACT</name>
<dbReference type="InterPro" id="IPR050570">
    <property type="entry name" value="Cell_wall_metabolism_enzyme"/>
</dbReference>
<gene>
    <name evidence="3" type="ORF">HUW48_17600</name>
</gene>
<feature type="chain" id="PRO_5029847306" evidence="1">
    <location>
        <begin position="23"/>
        <end position="632"/>
    </location>
</feature>
<dbReference type="GO" id="GO:0004222">
    <property type="term" value="F:metalloendopeptidase activity"/>
    <property type="evidence" value="ECO:0007669"/>
    <property type="project" value="TreeGrafter"/>
</dbReference>
<dbReference type="PANTHER" id="PTHR21666">
    <property type="entry name" value="PEPTIDASE-RELATED"/>
    <property type="match status" value="1"/>
</dbReference>